<reference evidence="5" key="1">
    <citation type="submission" date="2023-03" db="EMBL/GenBank/DDBJ databases">
        <title>Massive genome expansion in bonnet fungi (Mycena s.s.) driven by repeated elements and novel gene families across ecological guilds.</title>
        <authorList>
            <consortium name="Lawrence Berkeley National Laboratory"/>
            <person name="Harder C.B."/>
            <person name="Miyauchi S."/>
            <person name="Viragh M."/>
            <person name="Kuo A."/>
            <person name="Thoen E."/>
            <person name="Andreopoulos B."/>
            <person name="Lu D."/>
            <person name="Skrede I."/>
            <person name="Drula E."/>
            <person name="Henrissat B."/>
            <person name="Morin E."/>
            <person name="Kohler A."/>
            <person name="Barry K."/>
            <person name="LaButti K."/>
            <person name="Morin E."/>
            <person name="Salamov A."/>
            <person name="Lipzen A."/>
            <person name="Mereny Z."/>
            <person name="Hegedus B."/>
            <person name="Baldrian P."/>
            <person name="Stursova M."/>
            <person name="Weitz H."/>
            <person name="Taylor A."/>
            <person name="Grigoriev I.V."/>
            <person name="Nagy L.G."/>
            <person name="Martin F."/>
            <person name="Kauserud H."/>
        </authorList>
    </citation>
    <scope>NUCLEOTIDE SEQUENCE</scope>
    <source>
        <strain evidence="5">CBHHK067</strain>
    </source>
</reference>
<feature type="compositionally biased region" description="Low complexity" evidence="3">
    <location>
        <begin position="11"/>
        <end position="36"/>
    </location>
</feature>
<protein>
    <recommendedName>
        <fullName evidence="4">TEA domain-containing protein</fullName>
    </recommendedName>
</protein>
<dbReference type="EMBL" id="JARKIE010000277">
    <property type="protein sequence ID" value="KAJ7658573.1"/>
    <property type="molecule type" value="Genomic_DNA"/>
</dbReference>
<dbReference type="Gene3D" id="6.10.20.40">
    <property type="entry name" value="TEA/ATTS domain"/>
    <property type="match status" value="1"/>
</dbReference>
<comment type="similarity">
    <text evidence="1">Belongs to the TEC1 family.</text>
</comment>
<feature type="region of interest" description="Disordered" evidence="3">
    <location>
        <begin position="1"/>
        <end position="41"/>
    </location>
</feature>
<sequence length="405" mass="45197">MYWDLRDSMGETSSAGSSTPPTPSSELPSLPSNEPSWATSQTTKDVLQSVLKVRKTWKTLRGGETVWPLELEAALLEGLEKYKPDDSRETRMLGRFPRRNRFISDYIFEKTRRRRSAKQVGSRLQQLRESCGGKQLLHLLSPFRVPAYPESTTSSDSALNSPVSPVLGDSLFASTSTPHTVMYIDILPKRAADAFRCPPNSSPWSDNGDIVHASDHPRSLASINPTVSFTSRSPLAAHSRFTVYSEDLILHAETVPLTLSLEKAPEFSEFLYSTQLVPNYWQTILDSPDPTRFTIFQEVLREDNSSIVFSATYKFSYPVRLTPDYLPQHPPSGPLKHSLATTSSHSANEYELPFLTATRYPQYDTALWNPAVSYSRGSSPTQGYHSPGSDASSLCFLPELSNYVS</sequence>
<evidence type="ECO:0000313" key="5">
    <source>
        <dbReference type="EMBL" id="KAJ7658573.1"/>
    </source>
</evidence>
<dbReference type="InterPro" id="IPR038096">
    <property type="entry name" value="TEA/ATTS_sf"/>
</dbReference>
<organism evidence="5 6">
    <name type="scientific">Mycena rosella</name>
    <name type="common">Pink bonnet</name>
    <name type="synonym">Agaricus rosellus</name>
    <dbReference type="NCBI Taxonomy" id="1033263"/>
    <lineage>
        <taxon>Eukaryota</taxon>
        <taxon>Fungi</taxon>
        <taxon>Dikarya</taxon>
        <taxon>Basidiomycota</taxon>
        <taxon>Agaricomycotina</taxon>
        <taxon>Agaricomycetes</taxon>
        <taxon>Agaricomycetidae</taxon>
        <taxon>Agaricales</taxon>
        <taxon>Marasmiineae</taxon>
        <taxon>Mycenaceae</taxon>
        <taxon>Mycena</taxon>
    </lineage>
</organism>
<dbReference type="Proteomes" id="UP001221757">
    <property type="component" value="Unassembled WGS sequence"/>
</dbReference>
<dbReference type="GO" id="GO:0003700">
    <property type="term" value="F:DNA-binding transcription factor activity"/>
    <property type="evidence" value="ECO:0007669"/>
    <property type="project" value="InterPro"/>
</dbReference>
<feature type="DNA-binding region" description="TEA" evidence="2">
    <location>
        <begin position="60"/>
        <end position="134"/>
    </location>
</feature>
<gene>
    <name evidence="5" type="ORF">B0H17DRAFT_1096688</name>
</gene>
<evidence type="ECO:0000256" key="2">
    <source>
        <dbReference type="PROSITE-ProRule" id="PRU00505"/>
    </source>
</evidence>
<evidence type="ECO:0000313" key="6">
    <source>
        <dbReference type="Proteomes" id="UP001221757"/>
    </source>
</evidence>
<evidence type="ECO:0000259" key="4">
    <source>
        <dbReference type="PROSITE" id="PS51088"/>
    </source>
</evidence>
<proteinExistence type="inferred from homology"/>
<evidence type="ECO:0000256" key="3">
    <source>
        <dbReference type="SAM" id="MobiDB-lite"/>
    </source>
</evidence>
<dbReference type="PROSITE" id="PS51088">
    <property type="entry name" value="TEA_2"/>
    <property type="match status" value="1"/>
</dbReference>
<name>A0AAD7CTA5_MYCRO</name>
<dbReference type="AlphaFoldDB" id="A0AAD7CTA5"/>
<evidence type="ECO:0000256" key="1">
    <source>
        <dbReference type="ARBA" id="ARBA00008421"/>
    </source>
</evidence>
<comment type="caution">
    <text evidence="5">The sequence shown here is derived from an EMBL/GenBank/DDBJ whole genome shotgun (WGS) entry which is preliminary data.</text>
</comment>
<dbReference type="InterPro" id="IPR000818">
    <property type="entry name" value="TEA/ATTS_dom"/>
</dbReference>
<dbReference type="Pfam" id="PF01285">
    <property type="entry name" value="TEA"/>
    <property type="match status" value="1"/>
</dbReference>
<dbReference type="SMART" id="SM00426">
    <property type="entry name" value="TEA"/>
    <property type="match status" value="1"/>
</dbReference>
<keyword evidence="6" id="KW-1185">Reference proteome</keyword>
<feature type="domain" description="TEA" evidence="4">
    <location>
        <begin position="60"/>
        <end position="134"/>
    </location>
</feature>
<accession>A0AAD7CTA5</accession>